<proteinExistence type="predicted"/>
<gene>
    <name evidence="1" type="ORF">WA026_016988</name>
</gene>
<reference evidence="1 2" key="1">
    <citation type="submission" date="2023-03" db="EMBL/GenBank/DDBJ databases">
        <title>Genome insight into feeding habits of ladybird beetles.</title>
        <authorList>
            <person name="Li H.-S."/>
            <person name="Huang Y.-H."/>
            <person name="Pang H."/>
        </authorList>
    </citation>
    <scope>NUCLEOTIDE SEQUENCE [LARGE SCALE GENOMIC DNA]</scope>
    <source>
        <strain evidence="1">SYSU_2023b</strain>
        <tissue evidence="1">Whole body</tissue>
    </source>
</reference>
<protein>
    <submittedName>
        <fullName evidence="1">Uncharacterized protein</fullName>
    </submittedName>
</protein>
<evidence type="ECO:0000313" key="1">
    <source>
        <dbReference type="EMBL" id="KAK9877244.1"/>
    </source>
</evidence>
<dbReference type="AlphaFoldDB" id="A0AAW1UDB0"/>
<dbReference type="EMBL" id="JARQZJ010000040">
    <property type="protein sequence ID" value="KAK9877244.1"/>
    <property type="molecule type" value="Genomic_DNA"/>
</dbReference>
<organism evidence="1 2">
    <name type="scientific">Henosepilachna vigintioctopunctata</name>
    <dbReference type="NCBI Taxonomy" id="420089"/>
    <lineage>
        <taxon>Eukaryota</taxon>
        <taxon>Metazoa</taxon>
        <taxon>Ecdysozoa</taxon>
        <taxon>Arthropoda</taxon>
        <taxon>Hexapoda</taxon>
        <taxon>Insecta</taxon>
        <taxon>Pterygota</taxon>
        <taxon>Neoptera</taxon>
        <taxon>Endopterygota</taxon>
        <taxon>Coleoptera</taxon>
        <taxon>Polyphaga</taxon>
        <taxon>Cucujiformia</taxon>
        <taxon>Coccinelloidea</taxon>
        <taxon>Coccinellidae</taxon>
        <taxon>Epilachninae</taxon>
        <taxon>Epilachnini</taxon>
        <taxon>Henosepilachna</taxon>
    </lineage>
</organism>
<name>A0AAW1UDB0_9CUCU</name>
<evidence type="ECO:0000313" key="2">
    <source>
        <dbReference type="Proteomes" id="UP001431783"/>
    </source>
</evidence>
<dbReference type="Proteomes" id="UP001431783">
    <property type="component" value="Unassembled WGS sequence"/>
</dbReference>
<accession>A0AAW1UDB0</accession>
<sequence>MASYELAFIDEDFAATEVYTSVDLSDTEGVTSDVFDYEYYLDTESEGNEFILLFSFVDLIIKLKMLIMNP</sequence>
<comment type="caution">
    <text evidence="1">The sequence shown here is derived from an EMBL/GenBank/DDBJ whole genome shotgun (WGS) entry which is preliminary data.</text>
</comment>
<keyword evidence="2" id="KW-1185">Reference proteome</keyword>